<feature type="domain" description="Tyrosine specific protein phosphatases" evidence="2">
    <location>
        <begin position="103"/>
        <end position="178"/>
    </location>
</feature>
<dbReference type="InParanoid" id="A0A2R5GBI4"/>
<keyword evidence="6" id="KW-1185">Reference proteome</keyword>
<dbReference type="PANTHER" id="PTHR12305">
    <property type="entry name" value="PHOSPHATASE WITH HOMOLOGY TO TENSIN"/>
    <property type="match status" value="1"/>
</dbReference>
<evidence type="ECO:0000256" key="1">
    <source>
        <dbReference type="ARBA" id="ARBA00022801"/>
    </source>
</evidence>
<accession>A0A2R5GBI4</accession>
<evidence type="ECO:0000259" key="4">
    <source>
        <dbReference type="PROSITE" id="PS51182"/>
    </source>
</evidence>
<dbReference type="SMART" id="SM01326">
    <property type="entry name" value="PTEN_C2"/>
    <property type="match status" value="1"/>
</dbReference>
<reference evidence="5 6" key="1">
    <citation type="submission" date="2017-12" db="EMBL/GenBank/DDBJ databases">
        <title>Sequencing, de novo assembly and annotation of complete genome of a new Thraustochytrid species, strain FCC1311.</title>
        <authorList>
            <person name="Sedici K."/>
            <person name="Godart F."/>
            <person name="Aiese Cigliano R."/>
            <person name="Sanseverino W."/>
            <person name="Barakat M."/>
            <person name="Ortet P."/>
            <person name="Marechal E."/>
            <person name="Cagnac O."/>
            <person name="Amato A."/>
        </authorList>
    </citation>
    <scope>NUCLEOTIDE SEQUENCE [LARGE SCALE GENOMIC DNA]</scope>
</reference>
<dbReference type="PANTHER" id="PTHR12305:SF60">
    <property type="entry name" value="PHOSPHATIDYLINOSITOL 3,4,5-TRISPHOSPHATE 3-PHOSPHATASE TPTE2-RELATED"/>
    <property type="match status" value="1"/>
</dbReference>
<evidence type="ECO:0000313" key="5">
    <source>
        <dbReference type="EMBL" id="GBG27699.1"/>
    </source>
</evidence>
<dbReference type="EMBL" id="BEYU01000035">
    <property type="protein sequence ID" value="GBG27699.1"/>
    <property type="molecule type" value="Genomic_DNA"/>
</dbReference>
<feature type="domain" description="C2 tensin-type" evidence="4">
    <location>
        <begin position="193"/>
        <end position="338"/>
    </location>
</feature>
<dbReference type="InterPro" id="IPR014020">
    <property type="entry name" value="Tensin_C2-dom"/>
</dbReference>
<keyword evidence="1" id="KW-0378">Hydrolase</keyword>
<name>A0A2R5GBI4_9STRA</name>
<dbReference type="InterPro" id="IPR029023">
    <property type="entry name" value="Tensin_phosphatase"/>
</dbReference>
<dbReference type="SUPFAM" id="SSF52799">
    <property type="entry name" value="(Phosphotyrosine protein) phosphatases II"/>
    <property type="match status" value="1"/>
</dbReference>
<feature type="domain" description="Phosphatase tensin-type" evidence="3">
    <location>
        <begin position="15"/>
        <end position="189"/>
    </location>
</feature>
<protein>
    <submittedName>
        <fullName evidence="5">Phosphatidylinositol-3,4,5-trisphosphate 3-phosphatase, putative</fullName>
    </submittedName>
</protein>
<organism evidence="5 6">
    <name type="scientific">Hondaea fermentalgiana</name>
    <dbReference type="NCBI Taxonomy" id="2315210"/>
    <lineage>
        <taxon>Eukaryota</taxon>
        <taxon>Sar</taxon>
        <taxon>Stramenopiles</taxon>
        <taxon>Bigyra</taxon>
        <taxon>Labyrinthulomycetes</taxon>
        <taxon>Thraustochytrida</taxon>
        <taxon>Thraustochytriidae</taxon>
        <taxon>Hondaea</taxon>
    </lineage>
</organism>
<proteinExistence type="predicted"/>
<dbReference type="InterPro" id="IPR029021">
    <property type="entry name" value="Prot-tyrosine_phosphatase-like"/>
</dbReference>
<dbReference type="SUPFAM" id="SSF49562">
    <property type="entry name" value="C2 domain (Calcium/lipid-binding domain, CaLB)"/>
    <property type="match status" value="1"/>
</dbReference>
<dbReference type="PROSITE" id="PS50056">
    <property type="entry name" value="TYR_PHOSPHATASE_2"/>
    <property type="match status" value="1"/>
</dbReference>
<comment type="caution">
    <text evidence="5">The sequence shown here is derived from an EMBL/GenBank/DDBJ whole genome shotgun (WGS) entry which is preliminary data.</text>
</comment>
<dbReference type="Pfam" id="PF10409">
    <property type="entry name" value="PTEN_C2"/>
    <property type="match status" value="1"/>
</dbReference>
<dbReference type="GO" id="GO:0005829">
    <property type="term" value="C:cytosol"/>
    <property type="evidence" value="ECO:0007669"/>
    <property type="project" value="TreeGrafter"/>
</dbReference>
<dbReference type="Pfam" id="PF22785">
    <property type="entry name" value="Tc-R-P"/>
    <property type="match status" value="1"/>
</dbReference>
<dbReference type="Proteomes" id="UP000241890">
    <property type="component" value="Unassembled WGS sequence"/>
</dbReference>
<evidence type="ECO:0000259" key="3">
    <source>
        <dbReference type="PROSITE" id="PS51181"/>
    </source>
</evidence>
<dbReference type="InterPro" id="IPR051281">
    <property type="entry name" value="Dual-spec_lipid-protein_phosph"/>
</dbReference>
<gene>
    <name evidence="5" type="ORF">FCC1311_069751</name>
</gene>
<sequence>MNNVKALVSKKKKRFVDDRNGFNLDLSYIGGPDAQLIAMGYPAAGVEALYRNSMSEVQRFFTTFHDGNYAVYNLCSERVYDLTQFFPLTYRFGFDDHQPPPLEMFRPFCESVGEYLNEDPKHIAAVHCKAGKGRTGVMVSAFLVHSGRCGSAEEALVEFSRERTKNRKGVTIPSQQRFVHYYEQLLRRGSVTAYTYCISHVRMVGVPNHDTSILGGGCQPFFEVSLAWYSPEDGEAKSKTIYNYKNHVRKLRHFKRDDKFVDLDVSSHNLLVAGNVRIRFYDRDRYSQAEMCQIWLHTGFIESNFLCFEKSVIDKACKDKEHKRFDPNFRIEVYLHKVDKRLVASEMVGVDEDD</sequence>
<dbReference type="InterPro" id="IPR000387">
    <property type="entry name" value="Tyr_Pase_dom"/>
</dbReference>
<dbReference type="Gene3D" id="2.60.40.1110">
    <property type="match status" value="1"/>
</dbReference>
<dbReference type="PROSITE" id="PS51182">
    <property type="entry name" value="C2_TENSIN"/>
    <property type="match status" value="1"/>
</dbReference>
<dbReference type="SMART" id="SM01301">
    <property type="entry name" value="PTPlike_phytase"/>
    <property type="match status" value="1"/>
</dbReference>
<dbReference type="PROSITE" id="PS00383">
    <property type="entry name" value="TYR_PHOSPHATASE_1"/>
    <property type="match status" value="1"/>
</dbReference>
<dbReference type="PROSITE" id="PS51181">
    <property type="entry name" value="PPASE_TENSIN"/>
    <property type="match status" value="1"/>
</dbReference>
<dbReference type="AlphaFoldDB" id="A0A2R5GBI4"/>
<dbReference type="GO" id="GO:0016314">
    <property type="term" value="F:phosphatidylinositol-3,4,5-trisphosphate 3-phosphatase activity"/>
    <property type="evidence" value="ECO:0007669"/>
    <property type="project" value="TreeGrafter"/>
</dbReference>
<dbReference type="InterPro" id="IPR035892">
    <property type="entry name" value="C2_domain_sf"/>
</dbReference>
<evidence type="ECO:0000259" key="2">
    <source>
        <dbReference type="PROSITE" id="PS50056"/>
    </source>
</evidence>
<dbReference type="Gene3D" id="3.90.190.10">
    <property type="entry name" value="Protein tyrosine phosphatase superfamily"/>
    <property type="match status" value="1"/>
</dbReference>
<dbReference type="InterPro" id="IPR016130">
    <property type="entry name" value="Tyr_Pase_AS"/>
</dbReference>
<dbReference type="OrthoDB" id="16692at2759"/>
<evidence type="ECO:0000313" key="6">
    <source>
        <dbReference type="Proteomes" id="UP000241890"/>
    </source>
</evidence>